<dbReference type="AlphaFoldDB" id="A0A2T7A9Z7"/>
<accession>A0A2T7A9Z7</accession>
<proteinExistence type="predicted"/>
<dbReference type="EMBL" id="KZ794331">
    <property type="protein sequence ID" value="PUV26795.1"/>
    <property type="molecule type" value="Genomic_DNA"/>
</dbReference>
<organism evidence="1">
    <name type="scientific">Panicum hallii</name>
    <dbReference type="NCBI Taxonomy" id="206008"/>
    <lineage>
        <taxon>Eukaryota</taxon>
        <taxon>Viridiplantae</taxon>
        <taxon>Streptophyta</taxon>
        <taxon>Embryophyta</taxon>
        <taxon>Tracheophyta</taxon>
        <taxon>Spermatophyta</taxon>
        <taxon>Magnoliopsida</taxon>
        <taxon>Liliopsida</taxon>
        <taxon>Poales</taxon>
        <taxon>Poaceae</taxon>
        <taxon>PACMAD clade</taxon>
        <taxon>Panicoideae</taxon>
        <taxon>Panicodae</taxon>
        <taxon>Paniceae</taxon>
        <taxon>Panicinae</taxon>
        <taxon>Panicum</taxon>
        <taxon>Panicum sect. Panicum</taxon>
    </lineage>
</organism>
<dbReference type="Proteomes" id="UP000243499">
    <property type="component" value="Unassembled WGS sequence"/>
</dbReference>
<reference evidence="1" key="1">
    <citation type="submission" date="2018-04" db="EMBL/GenBank/DDBJ databases">
        <title>WGS assembly of Panicum hallii.</title>
        <authorList>
            <person name="Lovell J."/>
            <person name="Jenkins J."/>
            <person name="Lowry D."/>
            <person name="Mamidi S."/>
            <person name="Sreedasyam A."/>
            <person name="Weng X."/>
            <person name="Barry K."/>
            <person name="Bonette J."/>
            <person name="Campitelli B."/>
            <person name="Daum C."/>
            <person name="Gordon S."/>
            <person name="Gould B."/>
            <person name="Lipzen A."/>
            <person name="Macqueen A."/>
            <person name="Palacio-Mejia J."/>
            <person name="Plott C."/>
            <person name="Shakirov E."/>
            <person name="Shu S."/>
            <person name="Yoshinaga Y."/>
            <person name="Zane M."/>
            <person name="Rokhsar D."/>
            <person name="Grimwood J."/>
            <person name="Schmutz J."/>
            <person name="Juenger T."/>
        </authorList>
    </citation>
    <scope>NUCLEOTIDE SEQUENCE [LARGE SCALE GENOMIC DNA]</scope>
    <source>
        <strain evidence="1">FIL2</strain>
    </source>
</reference>
<dbReference type="Gramene" id="PUV26795">
    <property type="protein sequence ID" value="PUV26795"/>
    <property type="gene ID" value="PAHAL_J053400"/>
</dbReference>
<evidence type="ECO:0000313" key="1">
    <source>
        <dbReference type="EMBL" id="PUV26795.1"/>
    </source>
</evidence>
<protein>
    <submittedName>
        <fullName evidence="1">Uncharacterized protein</fullName>
    </submittedName>
</protein>
<name>A0A2T7A9Z7_9POAL</name>
<gene>
    <name evidence="1" type="ORF">PAHAL_J053400</name>
</gene>
<sequence>MTVLDYFNVYIKRWRICLVLSLHGINKHYSEISTFDFEFMHKGCSVKKNI</sequence>